<dbReference type="PANTHER" id="PTHR21716:SF53">
    <property type="entry name" value="PERMEASE PERM-RELATED"/>
    <property type="match status" value="1"/>
</dbReference>
<keyword evidence="5 8" id="KW-0812">Transmembrane</keyword>
<keyword evidence="4" id="KW-1003">Cell membrane</keyword>
<feature type="transmembrane region" description="Helical" evidence="8">
    <location>
        <begin position="260"/>
        <end position="289"/>
    </location>
</feature>
<dbReference type="InterPro" id="IPR002549">
    <property type="entry name" value="AI-2E-like"/>
</dbReference>
<feature type="transmembrane region" description="Helical" evidence="8">
    <location>
        <begin position="163"/>
        <end position="193"/>
    </location>
</feature>
<evidence type="ECO:0000313" key="10">
    <source>
        <dbReference type="Proteomes" id="UP001419084"/>
    </source>
</evidence>
<keyword evidence="3" id="KW-0813">Transport</keyword>
<evidence type="ECO:0000256" key="4">
    <source>
        <dbReference type="ARBA" id="ARBA00022475"/>
    </source>
</evidence>
<gene>
    <name evidence="9" type="ORF">LAD12857_43060</name>
</gene>
<evidence type="ECO:0000256" key="3">
    <source>
        <dbReference type="ARBA" id="ARBA00022448"/>
    </source>
</evidence>
<sequence length="382" mass="42455">MELNDSTIKKIRWLIVFTVVAVVAGINYRSLFALLVRAVAILTPFLLGGVMAFVLNVPMRAIEGILPVKKESQFRRPLSLCLTFLFVIGILLLVIFVVMPQLFDTVLSLQYSLPVFWNGVKAEAEKLFFQYPEIADYINNIHIDWKSYLEKIVQFLSVGAGTVLFSTISAALSIISGVTTFAIGLVFAVYILLQKENLSRQMKKLMKAFLPDHASERILEILSLASRTFSNFLAGQCVEAVILGSMFFITLSILRLPYALLIGVLIAFTALVPMFGAFIGCAIGAFLMLMVKPFDAALFLIIFFVLQQIEGNLIYPHVVGNSVGLPAIWVLVAVTIGGSAMGIVGMLIFIPLCSVFYAVLRETVNKRIWAKERLKRRKTVKQ</sequence>
<feature type="transmembrane region" description="Helical" evidence="8">
    <location>
        <begin position="34"/>
        <end position="57"/>
    </location>
</feature>
<evidence type="ECO:0000256" key="8">
    <source>
        <dbReference type="SAM" id="Phobius"/>
    </source>
</evidence>
<keyword evidence="6 8" id="KW-1133">Transmembrane helix</keyword>
<dbReference type="EMBL" id="BRPJ01000092">
    <property type="protein sequence ID" value="GLB32383.1"/>
    <property type="molecule type" value="Genomic_DNA"/>
</dbReference>
<evidence type="ECO:0000256" key="5">
    <source>
        <dbReference type="ARBA" id="ARBA00022692"/>
    </source>
</evidence>
<keyword evidence="7 8" id="KW-0472">Membrane</keyword>
<proteinExistence type="inferred from homology"/>
<evidence type="ECO:0000256" key="1">
    <source>
        <dbReference type="ARBA" id="ARBA00004651"/>
    </source>
</evidence>
<organism evidence="9 10">
    <name type="scientific">Lacrimispora amygdalina</name>
    <dbReference type="NCBI Taxonomy" id="253257"/>
    <lineage>
        <taxon>Bacteria</taxon>
        <taxon>Bacillati</taxon>
        <taxon>Bacillota</taxon>
        <taxon>Clostridia</taxon>
        <taxon>Lachnospirales</taxon>
        <taxon>Lachnospiraceae</taxon>
        <taxon>Lacrimispora</taxon>
    </lineage>
</organism>
<evidence type="ECO:0000313" key="9">
    <source>
        <dbReference type="EMBL" id="GLB32383.1"/>
    </source>
</evidence>
<feature type="transmembrane region" description="Helical" evidence="8">
    <location>
        <begin position="296"/>
        <end position="315"/>
    </location>
</feature>
<accession>A0ABQ5MC03</accession>
<comment type="caution">
    <text evidence="9">The sequence shown here is derived from an EMBL/GenBank/DDBJ whole genome shotgun (WGS) entry which is preliminary data.</text>
</comment>
<feature type="transmembrane region" description="Helical" evidence="8">
    <location>
        <begin position="78"/>
        <end position="103"/>
    </location>
</feature>
<evidence type="ECO:0000256" key="2">
    <source>
        <dbReference type="ARBA" id="ARBA00009773"/>
    </source>
</evidence>
<keyword evidence="10" id="KW-1185">Reference proteome</keyword>
<comment type="similarity">
    <text evidence="2">Belongs to the autoinducer-2 exporter (AI-2E) (TC 2.A.86) family.</text>
</comment>
<evidence type="ECO:0000256" key="6">
    <source>
        <dbReference type="ARBA" id="ARBA00022989"/>
    </source>
</evidence>
<feature type="transmembrane region" description="Helical" evidence="8">
    <location>
        <begin position="327"/>
        <end position="360"/>
    </location>
</feature>
<feature type="transmembrane region" description="Helical" evidence="8">
    <location>
        <begin position="232"/>
        <end position="254"/>
    </location>
</feature>
<evidence type="ECO:0000256" key="7">
    <source>
        <dbReference type="ARBA" id="ARBA00023136"/>
    </source>
</evidence>
<name>A0ABQ5MC03_9FIRM</name>
<dbReference type="RefSeq" id="WP_346066210.1">
    <property type="nucleotide sequence ID" value="NZ_BRPJ01000092.1"/>
</dbReference>
<dbReference type="Proteomes" id="UP001419084">
    <property type="component" value="Unassembled WGS sequence"/>
</dbReference>
<reference evidence="9 10" key="1">
    <citation type="journal article" date="2024" name="Int. J. Syst. Evol. Microbiol.">
        <title>Lacrimispora brassicae sp. nov. isolated from fermented cabbage, and proposal of Clostridium indicum Gundawar et al. 2019 and Clostridium methoxybenzovorans Mechichi et al. 1999 as heterotypic synonyms of Lacrimispora amygdalina (Parshina et al. 2003) Haas and Blanchard 2020 and Lacrimispora indolis (McClung and McCoy 1957) Haas and Blanchard 2020, respectively.</title>
        <authorList>
            <person name="Kobayashi H."/>
            <person name="Tanizawa Y."/>
            <person name="Sakamoto M."/>
            <person name="Ohkuma M."/>
            <person name="Tohno M."/>
        </authorList>
    </citation>
    <scope>NUCLEOTIDE SEQUENCE [LARGE SCALE GENOMIC DNA]</scope>
    <source>
        <strain evidence="9 10">DSM 12857</strain>
    </source>
</reference>
<dbReference type="Pfam" id="PF01594">
    <property type="entry name" value="AI-2E_transport"/>
    <property type="match status" value="1"/>
</dbReference>
<dbReference type="PANTHER" id="PTHR21716">
    <property type="entry name" value="TRANSMEMBRANE PROTEIN"/>
    <property type="match status" value="1"/>
</dbReference>
<protein>
    <submittedName>
        <fullName evidence="9">AI-2E family transporter</fullName>
    </submittedName>
</protein>
<comment type="subcellular location">
    <subcellularLocation>
        <location evidence="1">Cell membrane</location>
        <topology evidence="1">Multi-pass membrane protein</topology>
    </subcellularLocation>
</comment>
<feature type="transmembrane region" description="Helical" evidence="8">
    <location>
        <begin position="12"/>
        <end position="28"/>
    </location>
</feature>